<dbReference type="GO" id="GO:0005737">
    <property type="term" value="C:cytoplasm"/>
    <property type="evidence" value="ECO:0007669"/>
    <property type="project" value="TreeGrafter"/>
</dbReference>
<dbReference type="InterPro" id="IPR050565">
    <property type="entry name" value="LYPA1-2/EST-like"/>
</dbReference>
<sequence length="266" mass="28806">MWVDVVGEIKRRFLRKPTTGLPASQPALVFQQGDGCGGTGLTLTPANGNYSSLFIWLHGLGDTPFSWYGTMAQFAIRSMPDTKFVLPLAPTRKITVYHGTSMQAWYDIFGLDDKCAQDRERIAESTFAIQARINNIIIEQGLQAGVKPSRVAVGGFSLGGALALHVVLRSKYKLAGCAVASGWLPLESDYPEHLSAEACKTPICMSHGLADRRVPVGFAGRTHSILSAELKLAVAFHTYDGLGHSTCASEMVRIGQFVTAAMCRSR</sequence>
<gene>
    <name evidence="4" type="ORF">AURANDRAFT_32841</name>
</gene>
<dbReference type="EMBL" id="GL833154">
    <property type="protein sequence ID" value="EGB04217.1"/>
    <property type="molecule type" value="Genomic_DNA"/>
</dbReference>
<dbReference type="Pfam" id="PF02230">
    <property type="entry name" value="Abhydrolase_2"/>
    <property type="match status" value="1"/>
</dbReference>
<dbReference type="KEGG" id="aaf:AURANDRAFT_32841"/>
<dbReference type="InterPro" id="IPR003140">
    <property type="entry name" value="PLipase/COase/thioEstase"/>
</dbReference>
<dbReference type="InterPro" id="IPR029058">
    <property type="entry name" value="AB_hydrolase_fold"/>
</dbReference>
<name>F0YL04_AURAN</name>
<dbReference type="OMA" id="WYDILAM"/>
<keyword evidence="2" id="KW-0378">Hydrolase</keyword>
<evidence type="ECO:0000256" key="1">
    <source>
        <dbReference type="ARBA" id="ARBA00006499"/>
    </source>
</evidence>
<dbReference type="eggNOG" id="KOG2112">
    <property type="taxonomic scope" value="Eukaryota"/>
</dbReference>
<dbReference type="PANTHER" id="PTHR10655">
    <property type="entry name" value="LYSOPHOSPHOLIPASE-RELATED"/>
    <property type="match status" value="1"/>
</dbReference>
<dbReference type="GO" id="GO:0052689">
    <property type="term" value="F:carboxylic ester hydrolase activity"/>
    <property type="evidence" value="ECO:0007669"/>
    <property type="project" value="TreeGrafter"/>
</dbReference>
<comment type="similarity">
    <text evidence="1">Belongs to the AB hydrolase superfamily. AB hydrolase 2 family.</text>
</comment>
<dbReference type="OrthoDB" id="2418081at2759"/>
<dbReference type="SUPFAM" id="SSF53474">
    <property type="entry name" value="alpha/beta-Hydrolases"/>
    <property type="match status" value="1"/>
</dbReference>
<dbReference type="PANTHER" id="PTHR10655:SF17">
    <property type="entry name" value="LYSOPHOSPHOLIPASE-LIKE PROTEIN 1"/>
    <property type="match status" value="1"/>
</dbReference>
<dbReference type="Proteomes" id="UP000002729">
    <property type="component" value="Unassembled WGS sequence"/>
</dbReference>
<dbReference type="GO" id="GO:0008474">
    <property type="term" value="F:palmitoyl-(protein) hydrolase activity"/>
    <property type="evidence" value="ECO:0007669"/>
    <property type="project" value="TreeGrafter"/>
</dbReference>
<dbReference type="InParanoid" id="F0YL04"/>
<feature type="domain" description="Phospholipase/carboxylesterase/thioesterase" evidence="3">
    <location>
        <begin position="51"/>
        <end position="259"/>
    </location>
</feature>
<evidence type="ECO:0000313" key="4">
    <source>
        <dbReference type="EMBL" id="EGB04217.1"/>
    </source>
</evidence>
<reference evidence="4 5" key="1">
    <citation type="journal article" date="2011" name="Proc. Natl. Acad. Sci. U.S.A.">
        <title>Niche of harmful alga Aureococcus anophagefferens revealed through ecogenomics.</title>
        <authorList>
            <person name="Gobler C.J."/>
            <person name="Berry D.L."/>
            <person name="Dyhrman S.T."/>
            <person name="Wilhelm S.W."/>
            <person name="Salamov A."/>
            <person name="Lobanov A.V."/>
            <person name="Zhang Y."/>
            <person name="Collier J.L."/>
            <person name="Wurch L.L."/>
            <person name="Kustka A.B."/>
            <person name="Dill B.D."/>
            <person name="Shah M."/>
            <person name="VerBerkmoes N.C."/>
            <person name="Kuo A."/>
            <person name="Terry A."/>
            <person name="Pangilinan J."/>
            <person name="Lindquist E.A."/>
            <person name="Lucas S."/>
            <person name="Paulsen I.T."/>
            <person name="Hattenrath-Lehmann T.K."/>
            <person name="Talmage S.C."/>
            <person name="Walker E.A."/>
            <person name="Koch F."/>
            <person name="Burson A.M."/>
            <person name="Marcoval M.A."/>
            <person name="Tang Y.Z."/>
            <person name="Lecleir G.R."/>
            <person name="Coyne K.J."/>
            <person name="Berg G.M."/>
            <person name="Bertrand E.M."/>
            <person name="Saito M.A."/>
            <person name="Gladyshev V.N."/>
            <person name="Grigoriev I.V."/>
        </authorList>
    </citation>
    <scope>NUCLEOTIDE SEQUENCE [LARGE SCALE GENOMIC DNA]</scope>
    <source>
        <strain evidence="5">CCMP 1984</strain>
    </source>
</reference>
<protein>
    <recommendedName>
        <fullName evidence="3">Phospholipase/carboxylesterase/thioesterase domain-containing protein</fullName>
    </recommendedName>
</protein>
<evidence type="ECO:0000256" key="2">
    <source>
        <dbReference type="ARBA" id="ARBA00022801"/>
    </source>
</evidence>
<organism evidence="5">
    <name type="scientific">Aureococcus anophagefferens</name>
    <name type="common">Harmful bloom alga</name>
    <dbReference type="NCBI Taxonomy" id="44056"/>
    <lineage>
        <taxon>Eukaryota</taxon>
        <taxon>Sar</taxon>
        <taxon>Stramenopiles</taxon>
        <taxon>Ochrophyta</taxon>
        <taxon>Pelagophyceae</taxon>
        <taxon>Pelagomonadales</taxon>
        <taxon>Pelagomonadaceae</taxon>
        <taxon>Aureococcus</taxon>
    </lineage>
</organism>
<dbReference type="Gene3D" id="3.40.50.1820">
    <property type="entry name" value="alpha/beta hydrolase"/>
    <property type="match status" value="1"/>
</dbReference>
<keyword evidence="5" id="KW-1185">Reference proteome</keyword>
<dbReference type="RefSeq" id="XP_009041069.1">
    <property type="nucleotide sequence ID" value="XM_009042821.1"/>
</dbReference>
<proteinExistence type="inferred from homology"/>
<dbReference type="GeneID" id="20221212"/>
<evidence type="ECO:0000313" key="5">
    <source>
        <dbReference type="Proteomes" id="UP000002729"/>
    </source>
</evidence>
<evidence type="ECO:0000259" key="3">
    <source>
        <dbReference type="Pfam" id="PF02230"/>
    </source>
</evidence>
<dbReference type="AlphaFoldDB" id="F0YL04"/>
<accession>F0YL04</accession>